<dbReference type="RefSeq" id="WP_012157060.1">
    <property type="nucleotide sequence ID" value="NC_009901.1"/>
</dbReference>
<keyword evidence="14" id="KW-1185">Reference proteome</keyword>
<dbReference type="InterPro" id="IPR050330">
    <property type="entry name" value="Bact_OuterMem_StrucFunc"/>
</dbReference>
<keyword evidence="4" id="KW-1134">Transmembrane beta strand</keyword>
<dbReference type="GO" id="GO:0009279">
    <property type="term" value="C:cell outer membrane"/>
    <property type="evidence" value="ECO:0007669"/>
    <property type="project" value="UniProtKB-SubCell"/>
</dbReference>
<dbReference type="Proteomes" id="UP000002608">
    <property type="component" value="Chromosome"/>
</dbReference>
<proteinExistence type="inferred from homology"/>
<evidence type="ECO:0000313" key="14">
    <source>
        <dbReference type="Proteomes" id="UP000002608"/>
    </source>
</evidence>
<evidence type="ECO:0000256" key="1">
    <source>
        <dbReference type="ARBA" id="ARBA00004571"/>
    </source>
</evidence>
<dbReference type="SUPFAM" id="SSF103647">
    <property type="entry name" value="TSP type-3 repeat"/>
    <property type="match status" value="1"/>
</dbReference>
<dbReference type="InterPro" id="IPR006664">
    <property type="entry name" value="OMP_bac"/>
</dbReference>
<evidence type="ECO:0000256" key="3">
    <source>
        <dbReference type="ARBA" id="ARBA00022448"/>
    </source>
</evidence>
<evidence type="ECO:0000256" key="11">
    <source>
        <dbReference type="SAM" id="SignalP"/>
    </source>
</evidence>
<dbReference type="Gene3D" id="2.40.160.20">
    <property type="match status" value="1"/>
</dbReference>
<keyword evidence="3" id="KW-0813">Transport</keyword>
<keyword evidence="7" id="KW-0626">Porin</keyword>
<keyword evidence="11" id="KW-0732">Signal</keyword>
<feature type="chain" id="PRO_5002720794" evidence="11">
    <location>
        <begin position="26"/>
        <end position="404"/>
    </location>
</feature>
<dbReference type="eggNOG" id="COG2885">
    <property type="taxonomic scope" value="Bacteria"/>
</dbReference>
<evidence type="ECO:0000256" key="4">
    <source>
        <dbReference type="ARBA" id="ARBA00022452"/>
    </source>
</evidence>
<dbReference type="AlphaFoldDB" id="A8H9E1"/>
<dbReference type="InterPro" id="IPR006665">
    <property type="entry name" value="OmpA-like"/>
</dbReference>
<evidence type="ECO:0000256" key="2">
    <source>
        <dbReference type="ARBA" id="ARBA00005710"/>
    </source>
</evidence>
<feature type="signal peptide" evidence="11">
    <location>
        <begin position="1"/>
        <end position="25"/>
    </location>
</feature>
<evidence type="ECO:0000256" key="9">
    <source>
        <dbReference type="ARBA" id="ARBA00023237"/>
    </source>
</evidence>
<comment type="similarity">
    <text evidence="2">Belongs to the outer membrane OOP (TC 1.B.6) superfamily. OmpA family.</text>
</comment>
<keyword evidence="9" id="KW-0998">Cell outer membrane</keyword>
<evidence type="ECO:0000313" key="13">
    <source>
        <dbReference type="EMBL" id="ABV89178.1"/>
    </source>
</evidence>
<dbReference type="CDD" id="cd07185">
    <property type="entry name" value="OmpA_C-like"/>
    <property type="match status" value="1"/>
</dbReference>
<dbReference type="PROSITE" id="PS51123">
    <property type="entry name" value="OMPA_2"/>
    <property type="match status" value="1"/>
</dbReference>
<dbReference type="EMBL" id="CP000851">
    <property type="protein sequence ID" value="ABV89178.1"/>
    <property type="molecule type" value="Genomic_DNA"/>
</dbReference>
<dbReference type="GO" id="GO:0015288">
    <property type="term" value="F:porin activity"/>
    <property type="evidence" value="ECO:0007669"/>
    <property type="project" value="UniProtKB-KW"/>
</dbReference>
<dbReference type="Pfam" id="PF01389">
    <property type="entry name" value="OmpA_membrane"/>
    <property type="match status" value="1"/>
</dbReference>
<dbReference type="InterPro" id="IPR036737">
    <property type="entry name" value="OmpA-like_sf"/>
</dbReference>
<keyword evidence="5" id="KW-0812">Transmembrane</keyword>
<dbReference type="Gene3D" id="3.30.1330.60">
    <property type="entry name" value="OmpA-like domain"/>
    <property type="match status" value="1"/>
</dbReference>
<keyword evidence="6" id="KW-0406">Ion transport</keyword>
<dbReference type="SUPFAM" id="SSF56925">
    <property type="entry name" value="OMPA-like"/>
    <property type="match status" value="1"/>
</dbReference>
<name>A8H9E1_SHEPA</name>
<dbReference type="KEGG" id="spl:Spea_3868"/>
<protein>
    <submittedName>
        <fullName evidence="13">OmpA/MotB domain protein</fullName>
    </submittedName>
</protein>
<dbReference type="GO" id="GO:0046930">
    <property type="term" value="C:pore complex"/>
    <property type="evidence" value="ECO:0007669"/>
    <property type="project" value="UniProtKB-KW"/>
</dbReference>
<dbReference type="InterPro" id="IPR000498">
    <property type="entry name" value="OmpA-like_TM_dom"/>
</dbReference>
<evidence type="ECO:0000256" key="5">
    <source>
        <dbReference type="ARBA" id="ARBA00022692"/>
    </source>
</evidence>
<dbReference type="PRINTS" id="PR01021">
    <property type="entry name" value="OMPADOMAIN"/>
</dbReference>
<dbReference type="STRING" id="398579.Spea_3868"/>
<dbReference type="PANTHER" id="PTHR30329">
    <property type="entry name" value="STATOR ELEMENT OF FLAGELLAR MOTOR COMPLEX"/>
    <property type="match status" value="1"/>
</dbReference>
<reference evidence="13 14" key="1">
    <citation type="submission" date="2007-10" db="EMBL/GenBank/DDBJ databases">
        <title>Complete sequence of Shewanella pealeana ATCC 700345.</title>
        <authorList>
            <consortium name="US DOE Joint Genome Institute"/>
            <person name="Copeland A."/>
            <person name="Lucas S."/>
            <person name="Lapidus A."/>
            <person name="Barry K."/>
            <person name="Glavina del Rio T."/>
            <person name="Dalin E."/>
            <person name="Tice H."/>
            <person name="Pitluck S."/>
            <person name="Chertkov O."/>
            <person name="Brettin T."/>
            <person name="Bruce D."/>
            <person name="Detter J.C."/>
            <person name="Han C."/>
            <person name="Schmutz J."/>
            <person name="Larimer F."/>
            <person name="Land M."/>
            <person name="Hauser L."/>
            <person name="Kyrpides N."/>
            <person name="Kim E."/>
            <person name="Zhao J.-S.Z."/>
            <person name="Manno D."/>
            <person name="Hawari J."/>
            <person name="Richardson P."/>
        </authorList>
    </citation>
    <scope>NUCLEOTIDE SEQUENCE [LARGE SCALE GENOMIC DNA]</scope>
    <source>
        <strain evidence="14">ATCC 700345 / ANG-SQ1</strain>
    </source>
</reference>
<dbReference type="SUPFAM" id="SSF103088">
    <property type="entry name" value="OmpA-like"/>
    <property type="match status" value="1"/>
</dbReference>
<dbReference type="HOGENOM" id="CLU_031536_2_0_6"/>
<accession>A8H9E1</accession>
<dbReference type="GO" id="GO:0006811">
    <property type="term" value="P:monoatomic ion transport"/>
    <property type="evidence" value="ECO:0007669"/>
    <property type="project" value="UniProtKB-KW"/>
</dbReference>
<evidence type="ECO:0000259" key="12">
    <source>
        <dbReference type="PROSITE" id="PS51123"/>
    </source>
</evidence>
<gene>
    <name evidence="13" type="ordered locus">Spea_3868</name>
</gene>
<dbReference type="InterPro" id="IPR011250">
    <property type="entry name" value="OMP/PagP_B-barrel"/>
</dbReference>
<organism evidence="13 14">
    <name type="scientific">Shewanella pealeana (strain ATCC 700345 / ANG-SQ1)</name>
    <dbReference type="NCBI Taxonomy" id="398579"/>
    <lineage>
        <taxon>Bacteria</taxon>
        <taxon>Pseudomonadati</taxon>
        <taxon>Pseudomonadota</taxon>
        <taxon>Gammaproteobacteria</taxon>
        <taxon>Alteromonadales</taxon>
        <taxon>Shewanellaceae</taxon>
        <taxon>Shewanella</taxon>
    </lineage>
</organism>
<feature type="domain" description="OmpA-like" evidence="12">
    <location>
        <begin position="284"/>
        <end position="397"/>
    </location>
</feature>
<dbReference type="OrthoDB" id="9805832at2"/>
<comment type="subcellular location">
    <subcellularLocation>
        <location evidence="1">Cell outer membrane</location>
        <topology evidence="1">Multi-pass membrane protein</topology>
    </subcellularLocation>
</comment>
<dbReference type="GO" id="GO:0005509">
    <property type="term" value="F:calcium ion binding"/>
    <property type="evidence" value="ECO:0007669"/>
    <property type="project" value="InterPro"/>
</dbReference>
<dbReference type="PANTHER" id="PTHR30329:SF21">
    <property type="entry name" value="LIPOPROTEIN YIAD-RELATED"/>
    <property type="match status" value="1"/>
</dbReference>
<evidence type="ECO:0000256" key="10">
    <source>
        <dbReference type="PROSITE-ProRule" id="PRU00473"/>
    </source>
</evidence>
<keyword evidence="8 10" id="KW-0472">Membrane</keyword>
<dbReference type="InterPro" id="IPR028974">
    <property type="entry name" value="TSP_type-3_rpt"/>
</dbReference>
<evidence type="ECO:0000256" key="6">
    <source>
        <dbReference type="ARBA" id="ARBA00023065"/>
    </source>
</evidence>
<dbReference type="eggNOG" id="COG3637">
    <property type="taxonomic scope" value="Bacteria"/>
</dbReference>
<sequence>MKTYPFCSSSSVLITALLCPLVVQAAENESQQTEHMWSQGWYLGGQFGLATTNVSNAGLDELYEQAGIDASSTKVDDSGASYGLFLGYKFNQYFSVEAGYLDLGERSVEFSGQTTDLDAYYDLAEHVYPETGDGWSLSVLGTYPLSERFSVTGKLGYFAWELDAVTSSIADEASQVGSDSHSGSGVWLGAELGYQINHDMQAYVSYQHMPLDADEVGVFALGLRYWFGSDSRDAAPVLPAAVVPTLAKIGSDGDSDSDGVFNAQDQCLDTPSTHAVDSRGCTLFAPRVVEMKLTVLYENDSDKIDLSNTDKIQKLADFIEQYDIKQITVFGHTSAVGSQAYNQKLSERRAASVAEMLAADFNIATGIIKAVGKGESEPISHIPEQNRRIEVYLNEELNLPVLKQ</sequence>
<evidence type="ECO:0000256" key="8">
    <source>
        <dbReference type="ARBA" id="ARBA00023136"/>
    </source>
</evidence>
<evidence type="ECO:0000256" key="7">
    <source>
        <dbReference type="ARBA" id="ARBA00023114"/>
    </source>
</evidence>
<dbReference type="Pfam" id="PF00691">
    <property type="entry name" value="OmpA"/>
    <property type="match status" value="1"/>
</dbReference>